<comment type="subunit">
    <text evidence="1">Homodimer.</text>
</comment>
<dbReference type="Proteomes" id="UP001500037">
    <property type="component" value="Unassembled WGS sequence"/>
</dbReference>
<reference evidence="5" key="1">
    <citation type="journal article" date="2019" name="Int. J. Syst. Evol. Microbiol.">
        <title>The Global Catalogue of Microorganisms (GCM) 10K type strain sequencing project: providing services to taxonomists for standard genome sequencing and annotation.</title>
        <authorList>
            <consortium name="The Broad Institute Genomics Platform"/>
            <consortium name="The Broad Institute Genome Sequencing Center for Infectious Disease"/>
            <person name="Wu L."/>
            <person name="Ma J."/>
        </authorList>
    </citation>
    <scope>NUCLEOTIDE SEQUENCE [LARGE SCALE GENOMIC DNA]</scope>
    <source>
        <strain evidence="5">JCM 13004</strain>
    </source>
</reference>
<dbReference type="HAMAP" id="MF_00274">
    <property type="entry name" value="DNA_YbaB_EbfC"/>
    <property type="match status" value="1"/>
</dbReference>
<evidence type="ECO:0000313" key="4">
    <source>
        <dbReference type="EMBL" id="GAA1227478.1"/>
    </source>
</evidence>
<evidence type="ECO:0000256" key="2">
    <source>
        <dbReference type="SAM" id="Coils"/>
    </source>
</evidence>
<organism evidence="4 5">
    <name type="scientific">Kitasatospora nipponensis</name>
    <dbReference type="NCBI Taxonomy" id="258049"/>
    <lineage>
        <taxon>Bacteria</taxon>
        <taxon>Bacillati</taxon>
        <taxon>Actinomycetota</taxon>
        <taxon>Actinomycetes</taxon>
        <taxon>Kitasatosporales</taxon>
        <taxon>Streptomycetaceae</taxon>
        <taxon>Kitasatospora</taxon>
    </lineage>
</organism>
<dbReference type="InterPro" id="IPR004401">
    <property type="entry name" value="YbaB/EbfC"/>
</dbReference>
<dbReference type="SUPFAM" id="SSF82607">
    <property type="entry name" value="YbaB-like"/>
    <property type="match status" value="1"/>
</dbReference>
<evidence type="ECO:0000256" key="3">
    <source>
        <dbReference type="SAM" id="MobiDB-lite"/>
    </source>
</evidence>
<accession>A0ABP4GK38</accession>
<keyword evidence="2" id="KW-0175">Coiled coil</keyword>
<feature type="coiled-coil region" evidence="2">
    <location>
        <begin position="9"/>
        <end position="36"/>
    </location>
</feature>
<dbReference type="RefSeq" id="WP_344440676.1">
    <property type="nucleotide sequence ID" value="NZ_BAAALF010000020.1"/>
</dbReference>
<comment type="caution">
    <text evidence="4">The sequence shown here is derived from an EMBL/GenBank/DDBJ whole genome shotgun (WGS) entry which is preliminary data.</text>
</comment>
<dbReference type="EMBL" id="BAAALF010000020">
    <property type="protein sequence ID" value="GAA1227478.1"/>
    <property type="molecule type" value="Genomic_DNA"/>
</dbReference>
<dbReference type="InterPro" id="IPR036894">
    <property type="entry name" value="YbaB-like_sf"/>
</dbReference>
<protein>
    <recommendedName>
        <fullName evidence="1">Nucleoid-associated protein GCM10009665_17460</fullName>
    </recommendedName>
</protein>
<keyword evidence="1" id="KW-0238">DNA-binding</keyword>
<comment type="similarity">
    <text evidence="1">Belongs to the YbaB/EbfC family.</text>
</comment>
<feature type="region of interest" description="Disordered" evidence="3">
    <location>
        <begin position="141"/>
        <end position="169"/>
    </location>
</feature>
<proteinExistence type="inferred from homology"/>
<gene>
    <name evidence="4" type="ORF">GCM10009665_17460</name>
</gene>
<keyword evidence="5" id="KW-1185">Reference proteome</keyword>
<keyword evidence="1" id="KW-0963">Cytoplasm</keyword>
<sequence length="169" mass="17451">MPDPVQPDFAALRQRAQRLQDDLREAQEELTEGSSTGHAAAGLVTARVGGDGRLLDLLIDASVIDPEDPQGLADLVVTAVQHAHQAAIERRSEQLGAVSGELTGILATIRQAAAVRRPAAPPPFPVPPAFPAPAGFAARRTFRPAAPAPGPAGPADPAPAPAPTARREP</sequence>
<dbReference type="Pfam" id="PF02575">
    <property type="entry name" value="YbaB_DNA_bd"/>
    <property type="match status" value="1"/>
</dbReference>
<evidence type="ECO:0000313" key="5">
    <source>
        <dbReference type="Proteomes" id="UP001500037"/>
    </source>
</evidence>
<dbReference type="NCBIfam" id="TIGR00103">
    <property type="entry name" value="DNA_YbaB_EbfC"/>
    <property type="match status" value="1"/>
</dbReference>
<comment type="subcellular location">
    <subcellularLocation>
        <location evidence="1">Cytoplasm</location>
        <location evidence="1">Nucleoid</location>
    </subcellularLocation>
</comment>
<dbReference type="Gene3D" id="3.30.1310.10">
    <property type="entry name" value="Nucleoid-associated protein YbaB-like domain"/>
    <property type="match status" value="1"/>
</dbReference>
<evidence type="ECO:0000256" key="1">
    <source>
        <dbReference type="HAMAP-Rule" id="MF_00274"/>
    </source>
</evidence>
<name>A0ABP4GK38_9ACTN</name>
<feature type="compositionally biased region" description="Pro residues" evidence="3">
    <location>
        <begin position="146"/>
        <end position="162"/>
    </location>
</feature>
<comment type="function">
    <text evidence="1">Binds to DNA and alters its conformation. May be involved in regulation of gene expression, nucleoid organization and DNA protection.</text>
</comment>